<sequence length="66" mass="8110">LRRHRCHDIHIEDQGFHSWNLHHQRLKTVHCLRDAFLPCRRHLRNSHQHFHYLSPPFSYLSLAISH</sequence>
<evidence type="ECO:0000313" key="1">
    <source>
        <dbReference type="WBParaSite" id="HNAJ_0000531401-mRNA-1"/>
    </source>
</evidence>
<organism evidence="1">
    <name type="scientific">Rodentolepis nana</name>
    <name type="common">Dwarf tapeworm</name>
    <name type="synonym">Hymenolepis nana</name>
    <dbReference type="NCBI Taxonomy" id="102285"/>
    <lineage>
        <taxon>Eukaryota</taxon>
        <taxon>Metazoa</taxon>
        <taxon>Spiralia</taxon>
        <taxon>Lophotrochozoa</taxon>
        <taxon>Platyhelminthes</taxon>
        <taxon>Cestoda</taxon>
        <taxon>Eucestoda</taxon>
        <taxon>Cyclophyllidea</taxon>
        <taxon>Hymenolepididae</taxon>
        <taxon>Rodentolepis</taxon>
    </lineage>
</organism>
<name>A0A0R3TE25_RODNA</name>
<accession>A0A0R3TE25</accession>
<reference evidence="1" key="1">
    <citation type="submission" date="2017-02" db="UniProtKB">
        <authorList>
            <consortium name="WormBaseParasite"/>
        </authorList>
    </citation>
    <scope>IDENTIFICATION</scope>
</reference>
<dbReference type="WBParaSite" id="HNAJ_0000531401-mRNA-1">
    <property type="protein sequence ID" value="HNAJ_0000531401-mRNA-1"/>
    <property type="gene ID" value="HNAJ_0000531401"/>
</dbReference>
<dbReference type="AlphaFoldDB" id="A0A0R3TE25"/>
<proteinExistence type="predicted"/>
<protein>
    <submittedName>
        <fullName evidence="1">Ovule protein</fullName>
    </submittedName>
</protein>